<evidence type="ECO:0000313" key="3">
    <source>
        <dbReference type="Proteomes" id="UP000243588"/>
    </source>
</evidence>
<organism evidence="2 3">
    <name type="scientific">Myroides phaeus</name>
    <dbReference type="NCBI Taxonomy" id="702745"/>
    <lineage>
        <taxon>Bacteria</taxon>
        <taxon>Pseudomonadati</taxon>
        <taxon>Bacteroidota</taxon>
        <taxon>Flavobacteriia</taxon>
        <taxon>Flavobacteriales</taxon>
        <taxon>Flavobacteriaceae</taxon>
        <taxon>Myroides</taxon>
    </lineage>
</organism>
<dbReference type="PANTHER" id="PTHR35149:SF1">
    <property type="entry name" value="DUF5655 DOMAIN-CONTAINING PROTEIN"/>
    <property type="match status" value="1"/>
</dbReference>
<sequence length="642" mass="76264">MNIVTFEEVFREKVFRIPDYQRGYSWTKKELEELWNDLSNTHQLRNAFHFTGILTLTDFTANDKESIRKEGFTLRGDKLYVNNKAYDGVNLVDGQQRLTTLLILLSELAVVLEDGPIKQALIGTYFKVRENNSNRYIFGYHVDVPSHNYLIREIFNDEAYMREETETLYTHNLTLAKTYFAQKVANFPQQEIVLWIEKITKHLLFSILNLSESKERPLDVSMVFETLNFRGKQLSSLERLKNRVLYIVSKQLTTKGTIDRSRKKVNQSWLEVYKWLGRNPEQAMDDDAFLKAFWLLYFSRTSMVSTDFKSYQKHLFTQDFHLEKELGDKNYAEYSELTEWLESMRKAVVLWYFINNPFAVDGDEDFKYIVSEKIQRSIQRLNNFPRGYGKYMLNLVLAILMHDLPEKDKATEIEIAQKIATIERLLFAIERHNIMCFLLQGNNSNLNQEDVFRDVNNYYLRGRAHDNTYLLETLMESRVEHFKWREVSKHIQKGEGFKSWTGLEYFLKSLEEYKGTLLSSGEPRINLVYPSEDYYMERSTYKDINSQQKVNRNKYTYSVGNMFLSYNKQEANTFVNVQNKVRNAIKHEYRLTSSELDLLNYQEWTKATIEDRGRQMFMDFIAYWELPAILDTEMNKLLFNEI</sequence>
<proteinExistence type="predicted"/>
<keyword evidence="3" id="KW-1185">Reference proteome</keyword>
<accession>A0A1G8H3M7</accession>
<gene>
    <name evidence="2" type="ORF">SAMN05421818_1403</name>
</gene>
<reference evidence="3" key="1">
    <citation type="submission" date="2016-10" db="EMBL/GenBank/DDBJ databases">
        <authorList>
            <person name="Varghese N."/>
            <person name="Submissions S."/>
        </authorList>
    </citation>
    <scope>NUCLEOTIDE SEQUENCE [LARGE SCALE GENOMIC DNA]</scope>
    <source>
        <strain evidence="3">DSM 23313</strain>
    </source>
</reference>
<dbReference type="RefSeq" id="WP_090410498.1">
    <property type="nucleotide sequence ID" value="NZ_FNDQ01000040.1"/>
</dbReference>
<evidence type="ECO:0000313" key="2">
    <source>
        <dbReference type="EMBL" id="SDI01169.1"/>
    </source>
</evidence>
<dbReference type="AlphaFoldDB" id="A0A1G8H3M7"/>
<dbReference type="Pfam" id="PF03235">
    <property type="entry name" value="GmrSD_N"/>
    <property type="match status" value="1"/>
</dbReference>
<evidence type="ECO:0000259" key="1">
    <source>
        <dbReference type="Pfam" id="PF03235"/>
    </source>
</evidence>
<name>A0A1G8H3M7_9FLAO</name>
<dbReference type="EMBL" id="FNDQ01000040">
    <property type="protein sequence ID" value="SDI01169.1"/>
    <property type="molecule type" value="Genomic_DNA"/>
</dbReference>
<dbReference type="Proteomes" id="UP000243588">
    <property type="component" value="Unassembled WGS sequence"/>
</dbReference>
<dbReference type="PANTHER" id="PTHR35149">
    <property type="entry name" value="SLL5132 PROTEIN"/>
    <property type="match status" value="1"/>
</dbReference>
<protein>
    <submittedName>
        <fullName evidence="2">Uncharacterized conserved protein, contains ParB-like and HNH nuclease domains</fullName>
    </submittedName>
</protein>
<dbReference type="InterPro" id="IPR004919">
    <property type="entry name" value="GmrSD_N"/>
</dbReference>
<feature type="domain" description="GmrSD restriction endonucleases N-terminal" evidence="1">
    <location>
        <begin position="9"/>
        <end position="244"/>
    </location>
</feature>